<dbReference type="InterPro" id="IPR013783">
    <property type="entry name" value="Ig-like_fold"/>
</dbReference>
<evidence type="ECO:0000313" key="4">
    <source>
        <dbReference type="Proteomes" id="UP000250572"/>
    </source>
</evidence>
<keyword evidence="2" id="KW-1133">Transmembrane helix</keyword>
<feature type="compositionally biased region" description="Pro residues" evidence="1">
    <location>
        <begin position="342"/>
        <end position="358"/>
    </location>
</feature>
<dbReference type="AlphaFoldDB" id="A0A315VGZ1"/>
<keyword evidence="2" id="KW-0472">Membrane</keyword>
<evidence type="ECO:0000256" key="2">
    <source>
        <dbReference type="SAM" id="Phobius"/>
    </source>
</evidence>
<dbReference type="EMBL" id="NHOQ01001904">
    <property type="protein sequence ID" value="PWA21520.1"/>
    <property type="molecule type" value="Genomic_DNA"/>
</dbReference>
<evidence type="ECO:0008006" key="5">
    <source>
        <dbReference type="Google" id="ProtNLM"/>
    </source>
</evidence>
<sequence length="390" mass="44392">MMLWEFISSPGRSGVDWKIFVVRSRAKLDENLPEAANDLAVLLTCPKKVSMSSGDTLDKYELQTQQRVQRMGVPDLALWRMEMDVKCLYEIDDESWEPEILFCFPSGPGAHRPPNPCKIRHIIVSDVLCVWRLACSPCCGMKAKWWSSVLALLCMPAEVILSTWTASQSPISISNVWINSSLEIKCSTSLENLSGLSLKRRFLGDELILYLNFDKGVVTKNTTMDKFQNRISMSKEQLDPGARYTFKLQLSLLGLEDTDLYYCSWAYIDEQYNNVNLESNGTVVIVREGRPAKECSVRTVDLTLICLSIAAFTGVFLMIIGLMIVRCRRFKKNFTPFRGYAPPLPPRPSRPPRPPRPNQPRNIYTQQQQTVDHCPYMMTSTQNYGNFGNL</sequence>
<gene>
    <name evidence="3" type="ORF">CCH79_00003476</name>
</gene>
<feature type="transmembrane region" description="Helical" evidence="2">
    <location>
        <begin position="302"/>
        <end position="325"/>
    </location>
</feature>
<evidence type="ECO:0000313" key="3">
    <source>
        <dbReference type="EMBL" id="PWA21520.1"/>
    </source>
</evidence>
<dbReference type="Gene3D" id="2.60.40.10">
    <property type="entry name" value="Immunoglobulins"/>
    <property type="match status" value="1"/>
</dbReference>
<reference evidence="3 4" key="1">
    <citation type="journal article" date="2018" name="G3 (Bethesda)">
        <title>A High-Quality Reference Genome for the Invasive Mosquitofish Gambusia affinis Using a Chicago Library.</title>
        <authorList>
            <person name="Hoffberg S.L."/>
            <person name="Troendle N.J."/>
            <person name="Glenn T.C."/>
            <person name="Mahmud O."/>
            <person name="Louha S."/>
            <person name="Chalopin D."/>
            <person name="Bennetzen J.L."/>
            <person name="Mauricio R."/>
        </authorList>
    </citation>
    <scope>NUCLEOTIDE SEQUENCE [LARGE SCALE GENOMIC DNA]</scope>
    <source>
        <strain evidence="3">NE01/NJP1002.9</strain>
        <tissue evidence="3">Muscle</tissue>
    </source>
</reference>
<keyword evidence="4" id="KW-1185">Reference proteome</keyword>
<proteinExistence type="predicted"/>
<keyword evidence="2" id="KW-0812">Transmembrane</keyword>
<organism evidence="3 4">
    <name type="scientific">Gambusia affinis</name>
    <name type="common">Western mosquitofish</name>
    <name type="synonym">Heterandria affinis</name>
    <dbReference type="NCBI Taxonomy" id="33528"/>
    <lineage>
        <taxon>Eukaryota</taxon>
        <taxon>Metazoa</taxon>
        <taxon>Chordata</taxon>
        <taxon>Craniata</taxon>
        <taxon>Vertebrata</taxon>
        <taxon>Euteleostomi</taxon>
        <taxon>Actinopterygii</taxon>
        <taxon>Neopterygii</taxon>
        <taxon>Teleostei</taxon>
        <taxon>Neoteleostei</taxon>
        <taxon>Acanthomorphata</taxon>
        <taxon>Ovalentaria</taxon>
        <taxon>Atherinomorphae</taxon>
        <taxon>Cyprinodontiformes</taxon>
        <taxon>Poeciliidae</taxon>
        <taxon>Poeciliinae</taxon>
        <taxon>Gambusia</taxon>
    </lineage>
</organism>
<dbReference type="InterPro" id="IPR039090">
    <property type="entry name" value="CD7"/>
</dbReference>
<dbReference type="GO" id="GO:0038023">
    <property type="term" value="F:signaling receptor activity"/>
    <property type="evidence" value="ECO:0007669"/>
    <property type="project" value="InterPro"/>
</dbReference>
<accession>A0A315VGZ1</accession>
<feature type="region of interest" description="Disordered" evidence="1">
    <location>
        <begin position="341"/>
        <end position="362"/>
    </location>
</feature>
<dbReference type="GO" id="GO:0002250">
    <property type="term" value="P:adaptive immune response"/>
    <property type="evidence" value="ECO:0007669"/>
    <property type="project" value="InterPro"/>
</dbReference>
<dbReference type="PANTHER" id="PTHR15343:SF0">
    <property type="entry name" value="T-CELL ANTIGEN CD7"/>
    <property type="match status" value="1"/>
</dbReference>
<dbReference type="InterPro" id="IPR036179">
    <property type="entry name" value="Ig-like_dom_sf"/>
</dbReference>
<name>A0A315VGZ1_GAMAF</name>
<protein>
    <recommendedName>
        <fullName evidence="5">Immunoglobulin V-set domain-containing protein</fullName>
    </recommendedName>
</protein>
<dbReference type="PANTHER" id="PTHR15343">
    <property type="entry name" value="CD7"/>
    <property type="match status" value="1"/>
</dbReference>
<evidence type="ECO:0000256" key="1">
    <source>
        <dbReference type="SAM" id="MobiDB-lite"/>
    </source>
</evidence>
<dbReference type="SUPFAM" id="SSF48726">
    <property type="entry name" value="Immunoglobulin"/>
    <property type="match status" value="1"/>
</dbReference>
<dbReference type="Proteomes" id="UP000250572">
    <property type="component" value="Unassembled WGS sequence"/>
</dbReference>
<comment type="caution">
    <text evidence="3">The sequence shown here is derived from an EMBL/GenBank/DDBJ whole genome shotgun (WGS) entry which is preliminary data.</text>
</comment>
<dbReference type="GO" id="GO:0016020">
    <property type="term" value="C:membrane"/>
    <property type="evidence" value="ECO:0007669"/>
    <property type="project" value="InterPro"/>
</dbReference>